<gene>
    <name evidence="2" type="ORF">LNINA_LOCUS3115</name>
</gene>
<accession>A0AAV1J2F7</accession>
<dbReference type="EMBL" id="CAVLEF010000004">
    <property type="protein sequence ID" value="CAK1543293.1"/>
    <property type="molecule type" value="Genomic_DNA"/>
</dbReference>
<feature type="region of interest" description="Disordered" evidence="1">
    <location>
        <begin position="487"/>
        <end position="510"/>
    </location>
</feature>
<reference evidence="2 3" key="1">
    <citation type="submission" date="2023-11" db="EMBL/GenBank/DDBJ databases">
        <authorList>
            <person name="Okamura Y."/>
        </authorList>
    </citation>
    <scope>NUCLEOTIDE SEQUENCE [LARGE SCALE GENOMIC DNA]</scope>
</reference>
<evidence type="ECO:0000313" key="2">
    <source>
        <dbReference type="EMBL" id="CAK1543293.1"/>
    </source>
</evidence>
<dbReference type="Proteomes" id="UP001497472">
    <property type="component" value="Unassembled WGS sequence"/>
</dbReference>
<feature type="compositionally biased region" description="Polar residues" evidence="1">
    <location>
        <begin position="490"/>
        <end position="506"/>
    </location>
</feature>
<keyword evidence="3" id="KW-1185">Reference proteome</keyword>
<sequence length="855" mass="96557">MRRVSPRYPVDRYLVESSKTMDTVKIIDDDLWNPEPALRPEDECMLRKLHEMLQSTADDLKVLSGELSKYHETGVQVKSLPTPLDEEFNEKLHIEEIVNAKFFGQKIVDPSNTTSLKSTDLVQELIASKIRENKNVVKPITNSKKPSKILKISGTKIVHIPEYTLDTKSNFISNNVYNRETAVQYSEIVHNPTYSHVDQVYSSKSLQIQEMPKINIRGELKVQNVLLLDIIHDNNDIVDSSEIKNNVCVIALNHELSKMTQEDKHKVDVSFPPSTTRKVFKMSTHESSDSSQNLTYQRQMIRNPKVVKNNTEIKIPCAGTIRKDTRKAHQSLNEWKKKLSSVYGHSSKNNKSVREKKKVDTKSATSERPTSKICNKNGNVLNNTEYIPYTKLTLGGVKVKDIEKELPHVSSKKDYSLSPILDKILSRQNSFSNDKSQTKEKKGDSKILTISDENLLQEVLDIEEKVSITLSSKTVNKESNLKNHKELVDFSTTEKNTSNNSPNDENTYADDFEADNSEELSEFMVSASQSKPQIAVQRDSNKNNKKFAQESNTFIKQSNLAFKTQIDTFEFIHTVDTQESATQSNIASKICLKETQTSPRIENDILNIHNDLGIDPKREVERMFNLEKDFIKKLIVDEYSDLIDNLNKPSISKNSKVSVDSRNTSLIPKNTQTSPARVKNVTTSPIATKTRTTSPFTLSLAVHRQTSPFVPSEGNNLGSRAASENSDDLDNDGFDITINLSSPRFNLRLPKSSSDIANCQRTLVNKKVRSQVSSSSSVEDYTSSDISFGEIKRQFRRRLRRHKIPSISEPSSSGSKSSNNLSNAPMRSEGEISVHRSMSNKYSKSEGEISLGQLK</sequence>
<organism evidence="2 3">
    <name type="scientific">Leptosia nina</name>
    <dbReference type="NCBI Taxonomy" id="320188"/>
    <lineage>
        <taxon>Eukaryota</taxon>
        <taxon>Metazoa</taxon>
        <taxon>Ecdysozoa</taxon>
        <taxon>Arthropoda</taxon>
        <taxon>Hexapoda</taxon>
        <taxon>Insecta</taxon>
        <taxon>Pterygota</taxon>
        <taxon>Neoptera</taxon>
        <taxon>Endopterygota</taxon>
        <taxon>Lepidoptera</taxon>
        <taxon>Glossata</taxon>
        <taxon>Ditrysia</taxon>
        <taxon>Papilionoidea</taxon>
        <taxon>Pieridae</taxon>
        <taxon>Pierinae</taxon>
        <taxon>Leptosia</taxon>
    </lineage>
</organism>
<proteinExistence type="predicted"/>
<comment type="caution">
    <text evidence="2">The sequence shown here is derived from an EMBL/GenBank/DDBJ whole genome shotgun (WGS) entry which is preliminary data.</text>
</comment>
<feature type="compositionally biased region" description="Low complexity" evidence="1">
    <location>
        <begin position="806"/>
        <end position="823"/>
    </location>
</feature>
<evidence type="ECO:0000313" key="3">
    <source>
        <dbReference type="Proteomes" id="UP001497472"/>
    </source>
</evidence>
<feature type="compositionally biased region" description="Polar residues" evidence="1">
    <location>
        <begin position="362"/>
        <end position="371"/>
    </location>
</feature>
<feature type="region of interest" description="Disordered" evidence="1">
    <location>
        <begin position="705"/>
        <end position="730"/>
    </location>
</feature>
<feature type="region of interest" description="Disordered" evidence="1">
    <location>
        <begin position="339"/>
        <end position="371"/>
    </location>
</feature>
<feature type="compositionally biased region" description="Polar residues" evidence="1">
    <location>
        <begin position="705"/>
        <end position="724"/>
    </location>
</feature>
<evidence type="ECO:0000256" key="1">
    <source>
        <dbReference type="SAM" id="MobiDB-lite"/>
    </source>
</evidence>
<feature type="region of interest" description="Disordered" evidence="1">
    <location>
        <begin position="802"/>
        <end position="855"/>
    </location>
</feature>
<name>A0AAV1J2F7_9NEOP</name>
<protein>
    <submittedName>
        <fullName evidence="2">Uncharacterized protein</fullName>
    </submittedName>
</protein>
<dbReference type="AlphaFoldDB" id="A0AAV1J2F7"/>